<accession>A0AAE3DLL4</accession>
<keyword evidence="9" id="KW-1185">Reference proteome</keyword>
<proteinExistence type="predicted"/>
<evidence type="ECO:0000259" key="7">
    <source>
        <dbReference type="PROSITE" id="PS51831"/>
    </source>
</evidence>
<dbReference type="GO" id="GO:0046872">
    <property type="term" value="F:metal ion binding"/>
    <property type="evidence" value="ECO:0007669"/>
    <property type="project" value="UniProtKB-KW"/>
</dbReference>
<dbReference type="InterPro" id="IPR003607">
    <property type="entry name" value="HD/PDEase_dom"/>
</dbReference>
<dbReference type="PANTHER" id="PTHR35795">
    <property type="entry name" value="SLR1885 PROTEIN"/>
    <property type="match status" value="1"/>
</dbReference>
<dbReference type="InterPro" id="IPR051094">
    <property type="entry name" value="Diverse_Catalytic_Enzymes"/>
</dbReference>
<dbReference type="EC" id="3.6.1.41" evidence="1"/>
<dbReference type="SMART" id="SM00471">
    <property type="entry name" value="HDc"/>
    <property type="match status" value="1"/>
</dbReference>
<name>A0AAE3DLL4_9FIRM</name>
<comment type="caution">
    <text evidence="8">The sequence shown here is derived from an EMBL/GenBank/DDBJ whole genome shotgun (WGS) entry which is preliminary data.</text>
</comment>
<evidence type="ECO:0000313" key="8">
    <source>
        <dbReference type="EMBL" id="MCC2166489.1"/>
    </source>
</evidence>
<dbReference type="Pfam" id="PF01966">
    <property type="entry name" value="HD"/>
    <property type="match status" value="1"/>
</dbReference>
<evidence type="ECO:0000256" key="2">
    <source>
        <dbReference type="ARBA" id="ARBA00022723"/>
    </source>
</evidence>
<dbReference type="PANTHER" id="PTHR35795:SF1">
    <property type="entry name" value="BIS(5'-NUCLEOSYL)-TETRAPHOSPHATASE, SYMMETRICAL"/>
    <property type="match status" value="1"/>
</dbReference>
<dbReference type="RefSeq" id="WP_117959753.1">
    <property type="nucleotide sequence ID" value="NZ_JAJEQF010000002.1"/>
</dbReference>
<evidence type="ECO:0000256" key="5">
    <source>
        <dbReference type="ARBA" id="ARBA00023004"/>
    </source>
</evidence>
<keyword evidence="4 8" id="KW-0378">Hydrolase</keyword>
<dbReference type="CDD" id="cd00077">
    <property type="entry name" value="HDc"/>
    <property type="match status" value="1"/>
</dbReference>
<keyword evidence="5" id="KW-0408">Iron</keyword>
<keyword evidence="3" id="KW-0547">Nucleotide-binding</keyword>
<dbReference type="NCBIfam" id="TIGR00488">
    <property type="entry name" value="bis(5'-nucleosyl)-tetraphosphatase (symmetrical) YqeK"/>
    <property type="match status" value="1"/>
</dbReference>
<organism evidence="8 9">
    <name type="scientific">Gallintestinimicrobium propionicum</name>
    <dbReference type="NCBI Taxonomy" id="2981770"/>
    <lineage>
        <taxon>Bacteria</taxon>
        <taxon>Bacillati</taxon>
        <taxon>Bacillota</taxon>
        <taxon>Clostridia</taxon>
        <taxon>Lachnospirales</taxon>
        <taxon>Lachnospiraceae</taxon>
        <taxon>Gallintestinimicrobium</taxon>
    </lineage>
</organism>
<feature type="domain" description="HD" evidence="7">
    <location>
        <begin position="21"/>
        <end position="169"/>
    </location>
</feature>
<evidence type="ECO:0000313" key="9">
    <source>
        <dbReference type="Proteomes" id="UP001199355"/>
    </source>
</evidence>
<dbReference type="GO" id="GO:0000166">
    <property type="term" value="F:nucleotide binding"/>
    <property type="evidence" value="ECO:0007669"/>
    <property type="project" value="UniProtKB-KW"/>
</dbReference>
<dbReference type="InterPro" id="IPR006674">
    <property type="entry name" value="HD_domain"/>
</dbReference>
<sequence length="193" mass="21633">MKEPDLKKIRKAMEKELDPKRYEHTLGVAYTAASLAMCYGADLNSALIAGMLHDCAKCLSNEKKISICKKHDLPINPAEEKNPFLLHAKVGSYLASKKYGVTDPDILNAILNHTTGRPDMSLLEKIVWLSDYIEPGRKQAPNLPEIRRIAFEDLDKALIMALENTLSYLKGGNMEIDSMTQKTYDFYKNGGNV</sequence>
<dbReference type="NCBIfam" id="TIGR00277">
    <property type="entry name" value="HDIG"/>
    <property type="match status" value="1"/>
</dbReference>
<dbReference type="SUPFAM" id="SSF109604">
    <property type="entry name" value="HD-domain/PDEase-like"/>
    <property type="match status" value="1"/>
</dbReference>
<comment type="catalytic activity">
    <reaction evidence="6">
        <text>P(1),P(4)-bis(5'-adenosyl) tetraphosphate + H2O = 2 ADP + 2 H(+)</text>
        <dbReference type="Rhea" id="RHEA:24252"/>
        <dbReference type="ChEBI" id="CHEBI:15377"/>
        <dbReference type="ChEBI" id="CHEBI:15378"/>
        <dbReference type="ChEBI" id="CHEBI:58141"/>
        <dbReference type="ChEBI" id="CHEBI:456216"/>
        <dbReference type="EC" id="3.6.1.41"/>
    </reaction>
</comment>
<reference evidence="8 9" key="1">
    <citation type="submission" date="2021-10" db="EMBL/GenBank/DDBJ databases">
        <title>Anaerobic single-cell dispensing facilitates the cultivation of human gut bacteria.</title>
        <authorList>
            <person name="Afrizal A."/>
        </authorList>
    </citation>
    <scope>NUCLEOTIDE SEQUENCE [LARGE SCALE GENOMIC DNA]</scope>
    <source>
        <strain evidence="8 9">CLA-AA-H244</strain>
    </source>
</reference>
<dbReference type="GO" id="GO:0008803">
    <property type="term" value="F:bis(5'-nucleosyl)-tetraphosphatase (symmetrical) activity"/>
    <property type="evidence" value="ECO:0007669"/>
    <property type="project" value="UniProtKB-EC"/>
</dbReference>
<gene>
    <name evidence="8" type="primary">yqeK</name>
    <name evidence="8" type="ORF">LKD45_02035</name>
</gene>
<keyword evidence="2" id="KW-0479">Metal-binding</keyword>
<dbReference type="Proteomes" id="UP001199355">
    <property type="component" value="Unassembled WGS sequence"/>
</dbReference>
<dbReference type="PROSITE" id="PS51831">
    <property type="entry name" value="HD"/>
    <property type="match status" value="1"/>
</dbReference>
<protein>
    <recommendedName>
        <fullName evidence="1">bis(5'-nucleosyl)-tetraphosphatase (symmetrical)</fullName>
        <ecNumber evidence="1">3.6.1.41</ecNumber>
    </recommendedName>
</protein>
<dbReference type="AlphaFoldDB" id="A0AAE3DLL4"/>
<dbReference type="InterPro" id="IPR006675">
    <property type="entry name" value="HDIG_dom"/>
</dbReference>
<evidence type="ECO:0000256" key="1">
    <source>
        <dbReference type="ARBA" id="ARBA00012506"/>
    </source>
</evidence>
<evidence type="ECO:0000256" key="3">
    <source>
        <dbReference type="ARBA" id="ARBA00022741"/>
    </source>
</evidence>
<evidence type="ECO:0000256" key="6">
    <source>
        <dbReference type="ARBA" id="ARBA00049417"/>
    </source>
</evidence>
<dbReference type="Gene3D" id="1.10.3210.10">
    <property type="entry name" value="Hypothetical protein af1432"/>
    <property type="match status" value="1"/>
</dbReference>
<dbReference type="InterPro" id="IPR005249">
    <property type="entry name" value="YqeK"/>
</dbReference>
<dbReference type="EMBL" id="JAJEQF010000002">
    <property type="protein sequence ID" value="MCC2166489.1"/>
    <property type="molecule type" value="Genomic_DNA"/>
</dbReference>
<evidence type="ECO:0000256" key="4">
    <source>
        <dbReference type="ARBA" id="ARBA00022801"/>
    </source>
</evidence>